<keyword evidence="1" id="KW-0472">Membrane</keyword>
<gene>
    <name evidence="2" type="ordered locus">Dacet_2132</name>
</gene>
<keyword evidence="1" id="KW-1133">Transmembrane helix</keyword>
<feature type="transmembrane region" description="Helical" evidence="1">
    <location>
        <begin position="41"/>
        <end position="60"/>
    </location>
</feature>
<sequence>MPKKSLPPLQKKRRYAKYAMAGAMGVLVYTGMQRGRTSRSLHIAAGTALVGLSVYHTLLYKNRS</sequence>
<dbReference type="KEGG" id="dap:Dacet_2132"/>
<dbReference type="Proteomes" id="UP000002012">
    <property type="component" value="Chromosome"/>
</dbReference>
<protein>
    <recommendedName>
        <fullName evidence="4">Transmembrane protein</fullName>
    </recommendedName>
</protein>
<evidence type="ECO:0000256" key="1">
    <source>
        <dbReference type="SAM" id="Phobius"/>
    </source>
</evidence>
<dbReference type="HOGENOM" id="CLU_188211_1_0_0"/>
<keyword evidence="1" id="KW-0812">Transmembrane</keyword>
<dbReference type="InParanoid" id="D4H2A3"/>
<reference evidence="2 3" key="1">
    <citation type="journal article" date="2010" name="Stand. Genomic Sci.">
        <title>Complete genome sequence of Denitrovibrio acetiphilus type strain (N2460).</title>
        <authorList>
            <person name="Kiss H."/>
            <person name="Lang E."/>
            <person name="Lapidus A."/>
            <person name="Copeland A."/>
            <person name="Nolan M."/>
            <person name="Glavina Del Rio T."/>
            <person name="Chen F."/>
            <person name="Lucas S."/>
            <person name="Tice H."/>
            <person name="Cheng J.F."/>
            <person name="Han C."/>
            <person name="Goodwin L."/>
            <person name="Pitluck S."/>
            <person name="Liolios K."/>
            <person name="Pati A."/>
            <person name="Ivanova N."/>
            <person name="Mavromatis K."/>
            <person name="Chen A."/>
            <person name="Palaniappan K."/>
            <person name="Land M."/>
            <person name="Hauser L."/>
            <person name="Chang Y.J."/>
            <person name="Jeffries C.D."/>
            <person name="Detter J.C."/>
            <person name="Brettin T."/>
            <person name="Spring S."/>
            <person name="Rohde M."/>
            <person name="Goker M."/>
            <person name="Woyke T."/>
            <person name="Bristow J."/>
            <person name="Eisen J.A."/>
            <person name="Markowitz V."/>
            <person name="Hugenholtz P."/>
            <person name="Kyrpides N.C."/>
            <person name="Klenk H.P."/>
        </authorList>
    </citation>
    <scope>NUCLEOTIDE SEQUENCE [LARGE SCALE GENOMIC DNA]</scope>
    <source>
        <strain evidence="3">DSM 12809 / NBRC 114555 / N2460</strain>
    </source>
</reference>
<dbReference type="EMBL" id="CP001968">
    <property type="protein sequence ID" value="ADD68894.1"/>
    <property type="molecule type" value="Genomic_DNA"/>
</dbReference>
<dbReference type="AlphaFoldDB" id="D4H2A3"/>
<name>D4H2A3_DENA2</name>
<keyword evidence="3" id="KW-1185">Reference proteome</keyword>
<dbReference type="OrthoDB" id="5460567at2"/>
<feature type="transmembrane region" description="Helical" evidence="1">
    <location>
        <begin position="15"/>
        <end position="35"/>
    </location>
</feature>
<evidence type="ECO:0000313" key="3">
    <source>
        <dbReference type="Proteomes" id="UP000002012"/>
    </source>
</evidence>
<evidence type="ECO:0008006" key="4">
    <source>
        <dbReference type="Google" id="ProtNLM"/>
    </source>
</evidence>
<dbReference type="RefSeq" id="WP_013011397.1">
    <property type="nucleotide sequence ID" value="NC_013943.1"/>
</dbReference>
<proteinExistence type="predicted"/>
<dbReference type="STRING" id="522772.Dacet_2132"/>
<accession>D4H2A3</accession>
<evidence type="ECO:0000313" key="2">
    <source>
        <dbReference type="EMBL" id="ADD68894.1"/>
    </source>
</evidence>
<organism evidence="2 3">
    <name type="scientific">Denitrovibrio acetiphilus (strain DSM 12809 / NBRC 114555 / N2460)</name>
    <dbReference type="NCBI Taxonomy" id="522772"/>
    <lineage>
        <taxon>Bacteria</taxon>
        <taxon>Pseudomonadati</taxon>
        <taxon>Deferribacterota</taxon>
        <taxon>Deferribacteres</taxon>
        <taxon>Deferribacterales</taxon>
        <taxon>Geovibrionaceae</taxon>
        <taxon>Denitrovibrio</taxon>
    </lineage>
</organism>
<dbReference type="PaxDb" id="522772-Dacet_2132"/>